<evidence type="ECO:0000256" key="3">
    <source>
        <dbReference type="ARBA" id="ARBA00023002"/>
    </source>
</evidence>
<dbReference type="PRINTS" id="PR00081">
    <property type="entry name" value="GDHRDH"/>
</dbReference>
<keyword evidence="2" id="KW-0521">NADP</keyword>
<comment type="similarity">
    <text evidence="1">Belongs to the short-chain dehydrogenases/reductases (SDR) family.</text>
</comment>
<dbReference type="InterPro" id="IPR002347">
    <property type="entry name" value="SDR_fam"/>
</dbReference>
<dbReference type="SUPFAM" id="SSF51735">
    <property type="entry name" value="NAD(P)-binding Rossmann-fold domains"/>
    <property type="match status" value="1"/>
</dbReference>
<dbReference type="GO" id="GO:0016491">
    <property type="term" value="F:oxidoreductase activity"/>
    <property type="evidence" value="ECO:0007669"/>
    <property type="project" value="UniProtKB-KW"/>
</dbReference>
<evidence type="ECO:0000313" key="5">
    <source>
        <dbReference type="Proteomes" id="UP001316803"/>
    </source>
</evidence>
<evidence type="ECO:0000313" key="4">
    <source>
        <dbReference type="EMBL" id="KAK5955118.1"/>
    </source>
</evidence>
<name>A0AAN8EN54_9EURO</name>
<protein>
    <submittedName>
        <fullName evidence="4">Uncharacterized protein</fullName>
    </submittedName>
</protein>
<dbReference type="FunFam" id="3.40.50.720:FF:000084">
    <property type="entry name" value="Short-chain dehydrogenase reductase"/>
    <property type="match status" value="1"/>
</dbReference>
<evidence type="ECO:0000256" key="1">
    <source>
        <dbReference type="ARBA" id="ARBA00006484"/>
    </source>
</evidence>
<sequence>MSSSHFSGKVIAVTGAASGIGKATAELLFARGATLALADINGHHLKDVASTLSSSAGSGQKVISTVVDVSKTEQVNDWFDEIKNKLSRLDGAANVAGVVHKLVPLKEMTDEMWNGTVGVNAKGIFNCLRAELNHIVSGGAIVSVASVAGLSGVANMAAYVASKHAVAGLTKTAAQEAGAMNVRINAVAPGFVNTPLLQAAMAEVQNMPAEKQGAGTSLDVVAMGRMAQPEEVAKLIVYLLSDDASYVSGQIVRVDGAYQG</sequence>
<proteinExistence type="inferred from homology"/>
<dbReference type="Proteomes" id="UP001316803">
    <property type="component" value="Unassembled WGS sequence"/>
</dbReference>
<reference evidence="4 5" key="1">
    <citation type="submission" date="2022-12" db="EMBL/GenBank/DDBJ databases">
        <title>Genomic features and morphological characterization of a novel Knufia sp. strain isolated from spacecraft assembly facility.</title>
        <authorList>
            <person name="Teixeira M."/>
            <person name="Chander A.M."/>
            <person name="Stajich J.E."/>
            <person name="Venkateswaran K."/>
        </authorList>
    </citation>
    <scope>NUCLEOTIDE SEQUENCE [LARGE SCALE GENOMIC DNA]</scope>
    <source>
        <strain evidence="4 5">FJI-L2-BK-P2</strain>
    </source>
</reference>
<dbReference type="EMBL" id="JAKLMC020000007">
    <property type="protein sequence ID" value="KAK5955118.1"/>
    <property type="molecule type" value="Genomic_DNA"/>
</dbReference>
<dbReference type="InterPro" id="IPR020904">
    <property type="entry name" value="Sc_DH/Rdtase_CS"/>
</dbReference>
<gene>
    <name evidence="4" type="ORF">OHC33_003797</name>
</gene>
<keyword evidence="5" id="KW-1185">Reference proteome</keyword>
<dbReference type="InterPro" id="IPR036291">
    <property type="entry name" value="NAD(P)-bd_dom_sf"/>
</dbReference>
<dbReference type="Pfam" id="PF13561">
    <property type="entry name" value="adh_short_C2"/>
    <property type="match status" value="1"/>
</dbReference>
<dbReference type="Gene3D" id="3.40.50.720">
    <property type="entry name" value="NAD(P)-binding Rossmann-like Domain"/>
    <property type="match status" value="1"/>
</dbReference>
<dbReference type="CDD" id="cd05233">
    <property type="entry name" value="SDR_c"/>
    <property type="match status" value="1"/>
</dbReference>
<dbReference type="PRINTS" id="PR00080">
    <property type="entry name" value="SDRFAMILY"/>
</dbReference>
<dbReference type="AlphaFoldDB" id="A0AAN8EN54"/>
<dbReference type="PROSITE" id="PS00061">
    <property type="entry name" value="ADH_SHORT"/>
    <property type="match status" value="1"/>
</dbReference>
<keyword evidence="3" id="KW-0560">Oxidoreductase</keyword>
<organism evidence="4 5">
    <name type="scientific">Knufia fluminis</name>
    <dbReference type="NCBI Taxonomy" id="191047"/>
    <lineage>
        <taxon>Eukaryota</taxon>
        <taxon>Fungi</taxon>
        <taxon>Dikarya</taxon>
        <taxon>Ascomycota</taxon>
        <taxon>Pezizomycotina</taxon>
        <taxon>Eurotiomycetes</taxon>
        <taxon>Chaetothyriomycetidae</taxon>
        <taxon>Chaetothyriales</taxon>
        <taxon>Trichomeriaceae</taxon>
        <taxon>Knufia</taxon>
    </lineage>
</organism>
<comment type="caution">
    <text evidence="4">The sequence shown here is derived from an EMBL/GenBank/DDBJ whole genome shotgun (WGS) entry which is preliminary data.</text>
</comment>
<evidence type="ECO:0000256" key="2">
    <source>
        <dbReference type="ARBA" id="ARBA00022857"/>
    </source>
</evidence>
<dbReference type="PANTHER" id="PTHR24321">
    <property type="entry name" value="DEHYDROGENASES, SHORT CHAIN"/>
    <property type="match status" value="1"/>
</dbReference>
<dbReference type="PANTHER" id="PTHR24321:SF8">
    <property type="entry name" value="ESTRADIOL 17-BETA-DEHYDROGENASE 8-RELATED"/>
    <property type="match status" value="1"/>
</dbReference>
<accession>A0AAN8EN54</accession>